<dbReference type="Pfam" id="PF23539">
    <property type="entry name" value="DUF7134"/>
    <property type="match status" value="1"/>
</dbReference>
<comment type="caution">
    <text evidence="12">The sequence shown here is derived from an EMBL/GenBank/DDBJ whole genome shotgun (WGS) entry which is preliminary data.</text>
</comment>
<keyword evidence="7" id="KW-0067">ATP-binding</keyword>
<evidence type="ECO:0000256" key="1">
    <source>
        <dbReference type="ARBA" id="ARBA00000085"/>
    </source>
</evidence>
<evidence type="ECO:0000256" key="9">
    <source>
        <dbReference type="SAM" id="Coils"/>
    </source>
</evidence>
<feature type="coiled-coil region" evidence="9">
    <location>
        <begin position="152"/>
        <end position="179"/>
    </location>
</feature>
<keyword evidence="4" id="KW-0808">Transferase</keyword>
<dbReference type="EMBL" id="JBHSXS010000003">
    <property type="protein sequence ID" value="MFC6879717.1"/>
    <property type="molecule type" value="Genomic_DNA"/>
</dbReference>
<gene>
    <name evidence="12" type="ORF">ACFQKB_08060</name>
</gene>
<keyword evidence="3" id="KW-0597">Phosphoprotein</keyword>
<dbReference type="EC" id="2.7.13.3" evidence="2"/>
<keyword evidence="10" id="KW-1133">Transmembrane helix</keyword>
<dbReference type="Pfam" id="PF02518">
    <property type="entry name" value="HATPase_c"/>
    <property type="match status" value="1"/>
</dbReference>
<dbReference type="InterPro" id="IPR050482">
    <property type="entry name" value="Sensor_HK_TwoCompSys"/>
</dbReference>
<sequence length="389" mass="41953">MVGRIWDWWRTKTPLVDAAFAFPLLLLSLLGATGGAYALGELKVLVLTTVLIFPLVFRRTLPRTTFAVISLISFAQWVVGIHPIPPNASFLMVLYTVAAGRSFRWGLAAMLVGQLGSLLVLARWSITAEDAQSTGITLVVLVAGTWILGLHMRTRRAYMRSLEERAARLERERDTEVQVAMAAERARIARELHDVVAHNVSVIVVQADGASYAIETDVGRAKQALETISSTGRQALAEMRRLLGVLREGDGAGPFAPQPGVSQLNELVEQVRASGLPVVFAVEGVPEEMSEGRQLTVFRIVQEALTNTLKHAGPRAEARVALHYLGDAVEIRVVDDGRGASAADDGRGHGLAGMRERAAVYGGTVAAGPRAGGGYEVVARVPVREEVRT</sequence>
<dbReference type="InterPro" id="IPR055558">
    <property type="entry name" value="DUF7134"/>
</dbReference>
<evidence type="ECO:0000256" key="7">
    <source>
        <dbReference type="ARBA" id="ARBA00022840"/>
    </source>
</evidence>
<evidence type="ECO:0000313" key="12">
    <source>
        <dbReference type="EMBL" id="MFC6879717.1"/>
    </source>
</evidence>
<evidence type="ECO:0000313" key="13">
    <source>
        <dbReference type="Proteomes" id="UP001596380"/>
    </source>
</evidence>
<reference evidence="13" key="1">
    <citation type="journal article" date="2019" name="Int. J. Syst. Evol. Microbiol.">
        <title>The Global Catalogue of Microorganisms (GCM) 10K type strain sequencing project: providing services to taxonomists for standard genome sequencing and annotation.</title>
        <authorList>
            <consortium name="The Broad Institute Genomics Platform"/>
            <consortium name="The Broad Institute Genome Sequencing Center for Infectious Disease"/>
            <person name="Wu L."/>
            <person name="Ma J."/>
        </authorList>
    </citation>
    <scope>NUCLEOTIDE SEQUENCE [LARGE SCALE GENOMIC DNA]</scope>
    <source>
        <strain evidence="13">JCM 3369</strain>
    </source>
</reference>
<dbReference type="InterPro" id="IPR011712">
    <property type="entry name" value="Sig_transdc_His_kin_sub3_dim/P"/>
</dbReference>
<dbReference type="Proteomes" id="UP001596380">
    <property type="component" value="Unassembled WGS sequence"/>
</dbReference>
<name>A0ABW2CE81_9ACTN</name>
<evidence type="ECO:0000256" key="4">
    <source>
        <dbReference type="ARBA" id="ARBA00022679"/>
    </source>
</evidence>
<protein>
    <recommendedName>
        <fullName evidence="2">histidine kinase</fullName>
        <ecNumber evidence="2">2.7.13.3</ecNumber>
    </recommendedName>
</protein>
<dbReference type="InterPro" id="IPR003594">
    <property type="entry name" value="HATPase_dom"/>
</dbReference>
<dbReference type="CDD" id="cd16917">
    <property type="entry name" value="HATPase_UhpB-NarQ-NarX-like"/>
    <property type="match status" value="1"/>
</dbReference>
<evidence type="ECO:0000256" key="8">
    <source>
        <dbReference type="ARBA" id="ARBA00023012"/>
    </source>
</evidence>
<keyword evidence="13" id="KW-1185">Reference proteome</keyword>
<evidence type="ECO:0000256" key="3">
    <source>
        <dbReference type="ARBA" id="ARBA00022553"/>
    </source>
</evidence>
<evidence type="ECO:0000259" key="11">
    <source>
        <dbReference type="SMART" id="SM00387"/>
    </source>
</evidence>
<dbReference type="PANTHER" id="PTHR24421">
    <property type="entry name" value="NITRATE/NITRITE SENSOR PROTEIN NARX-RELATED"/>
    <property type="match status" value="1"/>
</dbReference>
<feature type="transmembrane region" description="Helical" evidence="10">
    <location>
        <begin position="132"/>
        <end position="150"/>
    </location>
</feature>
<evidence type="ECO:0000256" key="2">
    <source>
        <dbReference type="ARBA" id="ARBA00012438"/>
    </source>
</evidence>
<dbReference type="GO" id="GO:0016301">
    <property type="term" value="F:kinase activity"/>
    <property type="evidence" value="ECO:0007669"/>
    <property type="project" value="UniProtKB-KW"/>
</dbReference>
<feature type="transmembrane region" description="Helical" evidence="10">
    <location>
        <begin position="44"/>
        <end position="61"/>
    </location>
</feature>
<organism evidence="12 13">
    <name type="scientific">Actinomadura yumaensis</name>
    <dbReference type="NCBI Taxonomy" id="111807"/>
    <lineage>
        <taxon>Bacteria</taxon>
        <taxon>Bacillati</taxon>
        <taxon>Actinomycetota</taxon>
        <taxon>Actinomycetes</taxon>
        <taxon>Streptosporangiales</taxon>
        <taxon>Thermomonosporaceae</taxon>
        <taxon>Actinomadura</taxon>
    </lineage>
</organism>
<feature type="domain" description="Histidine kinase/HSP90-like ATPase" evidence="11">
    <location>
        <begin position="292"/>
        <end position="385"/>
    </location>
</feature>
<feature type="transmembrane region" description="Helical" evidence="10">
    <location>
        <begin position="105"/>
        <end position="126"/>
    </location>
</feature>
<keyword evidence="10" id="KW-0812">Transmembrane</keyword>
<proteinExistence type="predicted"/>
<dbReference type="PANTHER" id="PTHR24421:SF10">
    <property type="entry name" value="NITRATE_NITRITE SENSOR PROTEIN NARQ"/>
    <property type="match status" value="1"/>
</dbReference>
<evidence type="ECO:0000256" key="5">
    <source>
        <dbReference type="ARBA" id="ARBA00022741"/>
    </source>
</evidence>
<evidence type="ECO:0000256" key="6">
    <source>
        <dbReference type="ARBA" id="ARBA00022777"/>
    </source>
</evidence>
<keyword evidence="9" id="KW-0175">Coiled coil</keyword>
<accession>A0ABW2CE81</accession>
<dbReference type="SMART" id="SM00387">
    <property type="entry name" value="HATPase_c"/>
    <property type="match status" value="1"/>
</dbReference>
<dbReference type="Gene3D" id="1.20.5.1930">
    <property type="match status" value="1"/>
</dbReference>
<feature type="transmembrane region" description="Helical" evidence="10">
    <location>
        <begin position="20"/>
        <end position="39"/>
    </location>
</feature>
<keyword evidence="8" id="KW-0902">Two-component regulatory system</keyword>
<dbReference type="RefSeq" id="WP_160821671.1">
    <property type="nucleotide sequence ID" value="NZ_JBHSXS010000003.1"/>
</dbReference>
<dbReference type="Gene3D" id="3.30.565.10">
    <property type="entry name" value="Histidine kinase-like ATPase, C-terminal domain"/>
    <property type="match status" value="1"/>
</dbReference>
<keyword evidence="6 12" id="KW-0418">Kinase</keyword>
<dbReference type="Pfam" id="PF07730">
    <property type="entry name" value="HisKA_3"/>
    <property type="match status" value="1"/>
</dbReference>
<dbReference type="InterPro" id="IPR036890">
    <property type="entry name" value="HATPase_C_sf"/>
</dbReference>
<keyword evidence="10" id="KW-0472">Membrane</keyword>
<dbReference type="SUPFAM" id="SSF55874">
    <property type="entry name" value="ATPase domain of HSP90 chaperone/DNA topoisomerase II/histidine kinase"/>
    <property type="match status" value="1"/>
</dbReference>
<evidence type="ECO:0000256" key="10">
    <source>
        <dbReference type="SAM" id="Phobius"/>
    </source>
</evidence>
<keyword evidence="5" id="KW-0547">Nucleotide-binding</keyword>
<comment type="catalytic activity">
    <reaction evidence="1">
        <text>ATP + protein L-histidine = ADP + protein N-phospho-L-histidine.</text>
        <dbReference type="EC" id="2.7.13.3"/>
    </reaction>
</comment>